<dbReference type="InterPro" id="IPR019206">
    <property type="entry name" value="DUF2085_TM"/>
</dbReference>
<evidence type="ECO:0000313" key="2">
    <source>
        <dbReference type="EMBL" id="SFM46942.1"/>
    </source>
</evidence>
<evidence type="ECO:0000313" key="3">
    <source>
        <dbReference type="Proteomes" id="UP000198535"/>
    </source>
</evidence>
<organism evidence="2 3">
    <name type="scientific">Methanolobus profundi</name>
    <dbReference type="NCBI Taxonomy" id="487685"/>
    <lineage>
        <taxon>Archaea</taxon>
        <taxon>Methanobacteriati</taxon>
        <taxon>Methanobacteriota</taxon>
        <taxon>Stenosarchaea group</taxon>
        <taxon>Methanomicrobia</taxon>
        <taxon>Methanosarcinales</taxon>
        <taxon>Methanosarcinaceae</taxon>
        <taxon>Methanolobus</taxon>
    </lineage>
</organism>
<dbReference type="RefSeq" id="WP_091935088.1">
    <property type="nucleotide sequence ID" value="NZ_FOUJ01000002.1"/>
</dbReference>
<feature type="transmembrane region" description="Helical" evidence="1">
    <location>
        <begin position="124"/>
        <end position="144"/>
    </location>
</feature>
<protein>
    <submittedName>
        <fullName evidence="2">Predicted membrane protein</fullName>
    </submittedName>
</protein>
<dbReference type="Pfam" id="PF09858">
    <property type="entry name" value="DUF2085"/>
    <property type="match status" value="1"/>
</dbReference>
<feature type="transmembrane region" description="Helical" evidence="1">
    <location>
        <begin position="94"/>
        <end position="112"/>
    </location>
</feature>
<keyword evidence="1" id="KW-0472">Membrane</keyword>
<gene>
    <name evidence="2" type="ORF">SAMN04488696_1347</name>
</gene>
<keyword evidence="1" id="KW-0812">Transmembrane</keyword>
<dbReference type="OrthoDB" id="65798at2157"/>
<feature type="transmembrane region" description="Helical" evidence="1">
    <location>
        <begin position="68"/>
        <end position="88"/>
    </location>
</feature>
<keyword evidence="1" id="KW-1133">Transmembrane helix</keyword>
<dbReference type="AlphaFoldDB" id="A0A1I4R3R7"/>
<reference evidence="3" key="1">
    <citation type="submission" date="2016-10" db="EMBL/GenBank/DDBJ databases">
        <authorList>
            <person name="Varghese N."/>
            <person name="Submissions S."/>
        </authorList>
    </citation>
    <scope>NUCLEOTIDE SEQUENCE [LARGE SCALE GENOMIC DNA]</scope>
    <source>
        <strain evidence="3">Mob M</strain>
    </source>
</reference>
<sequence>MKSLIESTIRIKTAQEHKISATMTDIASLKNEIVSGWNETSKYLISHHECHEYYKCLELNYRGKKQYICSRCLGVYIGILSGILYYSYISATHLSYTMIALLPMAALIDWSVTAFRISKSNNIFRVTSGFLLGIAYLNGALLFLQNRTDYMILAIGVFYASASLLLLYLKKRRMQI</sequence>
<accession>A0A1I4R3R7</accession>
<dbReference type="EMBL" id="FOUJ01000002">
    <property type="protein sequence ID" value="SFM46942.1"/>
    <property type="molecule type" value="Genomic_DNA"/>
</dbReference>
<proteinExistence type="predicted"/>
<evidence type="ECO:0000256" key="1">
    <source>
        <dbReference type="SAM" id="Phobius"/>
    </source>
</evidence>
<dbReference type="Proteomes" id="UP000198535">
    <property type="component" value="Unassembled WGS sequence"/>
</dbReference>
<dbReference type="STRING" id="487685.SAMN04488696_1347"/>
<name>A0A1I4R3R7_9EURY</name>
<keyword evidence="3" id="KW-1185">Reference proteome</keyword>
<feature type="transmembrane region" description="Helical" evidence="1">
    <location>
        <begin position="150"/>
        <end position="169"/>
    </location>
</feature>